<feature type="transmembrane region" description="Helical" evidence="1">
    <location>
        <begin position="46"/>
        <end position="65"/>
    </location>
</feature>
<evidence type="ECO:0000256" key="1">
    <source>
        <dbReference type="SAM" id="Phobius"/>
    </source>
</evidence>
<feature type="transmembrane region" description="Helical" evidence="1">
    <location>
        <begin position="352"/>
        <end position="371"/>
    </location>
</feature>
<dbReference type="STRING" id="1187848.A1QO_10735"/>
<dbReference type="PANTHER" id="PTHR43424">
    <property type="entry name" value="LOCUS PUTATIVE PROTEIN 1-RELATED"/>
    <property type="match status" value="1"/>
</dbReference>
<feature type="transmembrane region" description="Helical" evidence="1">
    <location>
        <begin position="285"/>
        <end position="305"/>
    </location>
</feature>
<dbReference type="PANTHER" id="PTHR43424:SF1">
    <property type="entry name" value="LOCUS PUTATIVE PROTEIN 1-RELATED"/>
    <property type="match status" value="1"/>
</dbReference>
<feature type="transmembrane region" description="Helical" evidence="1">
    <location>
        <begin position="86"/>
        <end position="104"/>
    </location>
</feature>
<gene>
    <name evidence="2" type="ORF">A1QO_10735</name>
</gene>
<protein>
    <recommendedName>
        <fullName evidence="4">Capsular biosynthesis protein</fullName>
    </recommendedName>
</protein>
<evidence type="ECO:0000313" key="2">
    <source>
        <dbReference type="EMBL" id="OEE33148.1"/>
    </source>
</evidence>
<accession>A0A1E5BDD0</accession>
<evidence type="ECO:0008006" key="4">
    <source>
        <dbReference type="Google" id="ProtNLM"/>
    </source>
</evidence>
<feature type="transmembrane region" description="Helical" evidence="1">
    <location>
        <begin position="210"/>
        <end position="228"/>
    </location>
</feature>
<name>A0A1E5BDD0_9VIBR</name>
<feature type="transmembrane region" description="Helical" evidence="1">
    <location>
        <begin position="377"/>
        <end position="400"/>
    </location>
</feature>
<sequence length="403" mass="44959">MSIESSKRHFINQSAQLGVLRVVGAAVSLLVNLVLARRFYAEEVGQYFISLSVVILVAQLSTLGSEKLLVRNISATKSLNKIKEHISLAFCLTFLGSLLTYSLYQLLLLNVFDITQNLNVIDIYIIAIVFLLMAILQANNKAPIAIFFQFVFQPIIFIILLYEVTKPPIQLFLMSMTISALVISTYLVLAGHLRFGRFSFYGVIQALQRTFPYLIAALIGLLVTQLALPLSSLWLEDSDIAVMGIVMRLINVLFFIVTGARMLLLPRFSSSISNNNENAINMLRYWGSILPGGATVCSVILYVFFSQNIMVLFGEYYVNDHYLLVVASLMLIPVAFMGWAQSYLIALNRMDMINVSSLVSAIITFSTLVIFTPIYGVWASVIALVGGKMIYSIVTLFLSYKLI</sequence>
<dbReference type="RefSeq" id="WP_017040698.1">
    <property type="nucleotide sequence ID" value="NZ_AJYQ02000107.1"/>
</dbReference>
<dbReference type="EMBL" id="AJYQ02000107">
    <property type="protein sequence ID" value="OEE33148.1"/>
    <property type="molecule type" value="Genomic_DNA"/>
</dbReference>
<feature type="transmembrane region" description="Helical" evidence="1">
    <location>
        <begin position="20"/>
        <end position="40"/>
    </location>
</feature>
<feature type="transmembrane region" description="Helical" evidence="1">
    <location>
        <begin position="168"/>
        <end position="189"/>
    </location>
</feature>
<keyword evidence="1" id="KW-0472">Membrane</keyword>
<feature type="transmembrane region" description="Helical" evidence="1">
    <location>
        <begin position="143"/>
        <end position="162"/>
    </location>
</feature>
<reference evidence="2 3" key="1">
    <citation type="journal article" date="2012" name="Science">
        <title>Ecological populations of bacteria act as socially cohesive units of antibiotic production and resistance.</title>
        <authorList>
            <person name="Cordero O.X."/>
            <person name="Wildschutte H."/>
            <person name="Kirkup B."/>
            <person name="Proehl S."/>
            <person name="Ngo L."/>
            <person name="Hussain F."/>
            <person name="Le Roux F."/>
            <person name="Mincer T."/>
            <person name="Polz M.F."/>
        </authorList>
    </citation>
    <scope>NUCLEOTIDE SEQUENCE [LARGE SCALE GENOMIC DNA]</scope>
    <source>
        <strain evidence="2 3">ZF-129</strain>
    </source>
</reference>
<organism evidence="2 3">
    <name type="scientific">Vibrio genomosp. F10 str. ZF-129</name>
    <dbReference type="NCBI Taxonomy" id="1187848"/>
    <lineage>
        <taxon>Bacteria</taxon>
        <taxon>Pseudomonadati</taxon>
        <taxon>Pseudomonadota</taxon>
        <taxon>Gammaproteobacteria</taxon>
        <taxon>Vibrionales</taxon>
        <taxon>Vibrionaceae</taxon>
        <taxon>Vibrio</taxon>
    </lineage>
</organism>
<dbReference type="InterPro" id="IPR052556">
    <property type="entry name" value="PolySynth_Transporter"/>
</dbReference>
<dbReference type="OrthoDB" id="4907447at2"/>
<comment type="caution">
    <text evidence="2">The sequence shown here is derived from an EMBL/GenBank/DDBJ whole genome shotgun (WGS) entry which is preliminary data.</text>
</comment>
<feature type="transmembrane region" description="Helical" evidence="1">
    <location>
        <begin position="240"/>
        <end position="264"/>
    </location>
</feature>
<keyword evidence="1" id="KW-1133">Transmembrane helix</keyword>
<feature type="transmembrane region" description="Helical" evidence="1">
    <location>
        <begin position="321"/>
        <end position="340"/>
    </location>
</feature>
<evidence type="ECO:0000313" key="3">
    <source>
        <dbReference type="Proteomes" id="UP000094741"/>
    </source>
</evidence>
<dbReference type="Proteomes" id="UP000094741">
    <property type="component" value="Unassembled WGS sequence"/>
</dbReference>
<proteinExistence type="predicted"/>
<feature type="transmembrane region" description="Helical" evidence="1">
    <location>
        <begin position="116"/>
        <end position="136"/>
    </location>
</feature>
<dbReference type="AlphaFoldDB" id="A0A1E5BDD0"/>
<keyword evidence="1" id="KW-0812">Transmembrane</keyword>